<proteinExistence type="inferred from homology"/>
<dbReference type="eggNOG" id="COG0524">
    <property type="taxonomic scope" value="Bacteria"/>
</dbReference>
<evidence type="ECO:0000313" key="7">
    <source>
        <dbReference type="EMBL" id="AEF99037.1"/>
    </source>
</evidence>
<protein>
    <submittedName>
        <fullName evidence="7">PfkB domain protein</fullName>
    </submittedName>
</protein>
<dbReference type="InterPro" id="IPR029056">
    <property type="entry name" value="Ribokinase-like"/>
</dbReference>
<keyword evidence="2" id="KW-0808">Transferase</keyword>
<dbReference type="STRING" id="857087.Metme_0593"/>
<dbReference type="SUPFAM" id="SSF53613">
    <property type="entry name" value="Ribokinase-like"/>
    <property type="match status" value="1"/>
</dbReference>
<evidence type="ECO:0000313" key="8">
    <source>
        <dbReference type="Proteomes" id="UP000008888"/>
    </source>
</evidence>
<dbReference type="Proteomes" id="UP000008888">
    <property type="component" value="Chromosome"/>
</dbReference>
<name>G0A3A5_METMM</name>
<dbReference type="GO" id="GO:0005524">
    <property type="term" value="F:ATP binding"/>
    <property type="evidence" value="ECO:0007669"/>
    <property type="project" value="UniProtKB-KW"/>
</dbReference>
<keyword evidence="3" id="KW-0547">Nucleotide-binding</keyword>
<evidence type="ECO:0000256" key="1">
    <source>
        <dbReference type="ARBA" id="ARBA00010688"/>
    </source>
</evidence>
<dbReference type="KEGG" id="mmt:Metme_0593"/>
<comment type="similarity">
    <text evidence="1">Belongs to the carbohydrate kinase PfkB family.</text>
</comment>
<gene>
    <name evidence="7" type="ordered locus">Metme_0593</name>
</gene>
<dbReference type="InterPro" id="IPR050306">
    <property type="entry name" value="PfkB_Carbo_kinase"/>
</dbReference>
<dbReference type="PANTHER" id="PTHR43085:SF1">
    <property type="entry name" value="PSEUDOURIDINE KINASE-RELATED"/>
    <property type="match status" value="1"/>
</dbReference>
<keyword evidence="8" id="KW-1185">Reference proteome</keyword>
<dbReference type="Pfam" id="PF00294">
    <property type="entry name" value="PfkB"/>
    <property type="match status" value="1"/>
</dbReference>
<organism evidence="7 8">
    <name type="scientific">Methylomonas methanica (strain DSM 25384 / MC09)</name>
    <dbReference type="NCBI Taxonomy" id="857087"/>
    <lineage>
        <taxon>Bacteria</taxon>
        <taxon>Pseudomonadati</taxon>
        <taxon>Pseudomonadota</taxon>
        <taxon>Gammaproteobacteria</taxon>
        <taxon>Methylococcales</taxon>
        <taxon>Methylococcaceae</taxon>
        <taxon>Methylomonas</taxon>
    </lineage>
</organism>
<dbReference type="OrthoDB" id="9779730at2"/>
<reference evidence="7 8" key="1">
    <citation type="journal article" date="2011" name="J. Bacteriol.">
        <title>Complete Genome Sequence of the Aerobic Marine Methanotroph Methylomonas methanica MC09.</title>
        <authorList>
            <person name="Boden R."/>
            <person name="Cunliffe M."/>
            <person name="Scanlan J."/>
            <person name="Moussard H."/>
            <person name="Kits K.D."/>
            <person name="Klotz M.G."/>
            <person name="Jetten M.S."/>
            <person name="Vuilleumier S."/>
            <person name="Han J."/>
            <person name="Peters L."/>
            <person name="Mikhailova N."/>
            <person name="Teshima H."/>
            <person name="Tapia R."/>
            <person name="Kyrpides N."/>
            <person name="Ivanova N."/>
            <person name="Pagani I."/>
            <person name="Cheng J.F."/>
            <person name="Goodwin L."/>
            <person name="Han C."/>
            <person name="Hauser L."/>
            <person name="Land M.L."/>
            <person name="Lapidus A."/>
            <person name="Lucas S."/>
            <person name="Pitluck S."/>
            <person name="Woyke T."/>
            <person name="Stein L."/>
            <person name="Murrell J.C."/>
        </authorList>
    </citation>
    <scope>NUCLEOTIDE SEQUENCE [LARGE SCALE GENOMIC DNA]</scope>
    <source>
        <strain evidence="7 8">MC09</strain>
    </source>
</reference>
<dbReference type="PANTHER" id="PTHR43085">
    <property type="entry name" value="HEXOKINASE FAMILY MEMBER"/>
    <property type="match status" value="1"/>
</dbReference>
<reference key="2">
    <citation type="submission" date="2011-05" db="EMBL/GenBank/DDBJ databases">
        <title>Complete genome sequence of the aerobic marine methanotroph Methylomonas methanica MC09.</title>
        <authorList>
            <person name="Boden R."/>
            <person name="Cunliffe M."/>
            <person name="Scanlan J."/>
            <person name="Moussard H."/>
            <person name="Kits K.D."/>
            <person name="Klotz M."/>
            <person name="Jetten M."/>
            <person name="Vuilleumier S."/>
            <person name="Han J."/>
            <person name="Peters L."/>
            <person name="Mikhailova N."/>
            <person name="Teshima H."/>
            <person name="Tapia R."/>
            <person name="Kyrpides N."/>
            <person name="Ivanova N."/>
            <person name="Pagani I."/>
            <person name="Cheng J.-F."/>
            <person name="Goodwin L."/>
            <person name="Han C."/>
            <person name="Hauser L."/>
            <person name="Land M."/>
            <person name="Lapidus A."/>
            <person name="Lucas S."/>
            <person name="Pitluck S."/>
            <person name="Woyke T."/>
            <person name="Stein L.Y."/>
            <person name="Murrell C."/>
        </authorList>
    </citation>
    <scope>NUCLEOTIDE SEQUENCE</scope>
    <source>
        <strain>MC09</strain>
    </source>
</reference>
<keyword evidence="4" id="KW-0418">Kinase</keyword>
<dbReference type="GO" id="GO:0016301">
    <property type="term" value="F:kinase activity"/>
    <property type="evidence" value="ECO:0007669"/>
    <property type="project" value="UniProtKB-KW"/>
</dbReference>
<dbReference type="HOGENOM" id="CLU_027634_6_3_6"/>
<accession>G0A3A5</accession>
<feature type="domain" description="Carbohydrate kinase PfkB" evidence="6">
    <location>
        <begin position="19"/>
        <end position="278"/>
    </location>
</feature>
<evidence type="ECO:0000256" key="5">
    <source>
        <dbReference type="ARBA" id="ARBA00022840"/>
    </source>
</evidence>
<evidence type="ECO:0000256" key="4">
    <source>
        <dbReference type="ARBA" id="ARBA00022777"/>
    </source>
</evidence>
<evidence type="ECO:0000256" key="3">
    <source>
        <dbReference type="ARBA" id="ARBA00022741"/>
    </source>
</evidence>
<dbReference type="AlphaFoldDB" id="G0A3A5"/>
<evidence type="ECO:0000259" key="6">
    <source>
        <dbReference type="Pfam" id="PF00294"/>
    </source>
</evidence>
<sequence length="294" mass="32191">MNNSQMQIFGEVLFDHFPDGSVVLGGAPFNVAWHLQAFKQNPCFISRIGADDTGAAVEAGMENWQMDLSGLQHDTEHPTGAVQVKIEQGEPSYLIVPEQAYDFIDADQLPANATDGLLYHGSLALRHSVSRQALARLKQKHRGKVFMDVNLREPWWDKAEVLGWVDEADWVKLNHLELQALHTGSDDFDVAMQAFLAEHRLQGLVVTRGEKGAVAINADGQRAAAVPVKALQVVDTVGAGDAFASVLMLGIHLDWPLQLILERAQAFASGIVGRRGATVQDAGFYRSFVEAWGL</sequence>
<evidence type="ECO:0000256" key="2">
    <source>
        <dbReference type="ARBA" id="ARBA00022679"/>
    </source>
</evidence>
<dbReference type="Gene3D" id="3.40.1190.20">
    <property type="match status" value="1"/>
</dbReference>
<dbReference type="InterPro" id="IPR011611">
    <property type="entry name" value="PfkB_dom"/>
</dbReference>
<keyword evidence="5" id="KW-0067">ATP-binding</keyword>
<dbReference type="EMBL" id="CP002738">
    <property type="protein sequence ID" value="AEF99037.1"/>
    <property type="molecule type" value="Genomic_DNA"/>
</dbReference>
<reference evidence="8" key="3">
    <citation type="submission" date="2011-05" db="EMBL/GenBank/DDBJ databases">
        <title>Complete sequence of Methylomonas methanica MC09.</title>
        <authorList>
            <consortium name="US DOE Joint Genome Institute"/>
            <person name="Lucas S."/>
            <person name="Han J."/>
            <person name="Lapidus A."/>
            <person name="Cheng J.-F."/>
            <person name="Goodwin L."/>
            <person name="Pitluck S."/>
            <person name="Peters L."/>
            <person name="Mikhailova N."/>
            <person name="Teshima H."/>
            <person name="Han C."/>
            <person name="Tapia R."/>
            <person name="Land M."/>
            <person name="Hauser L."/>
            <person name="Kyrpides N."/>
            <person name="Ivanova N."/>
            <person name="Pagani I."/>
            <person name="Stein L."/>
            <person name="Woyke T."/>
        </authorList>
    </citation>
    <scope>NUCLEOTIDE SEQUENCE [LARGE SCALE GENOMIC DNA]</scope>
    <source>
        <strain evidence="8">MC09</strain>
    </source>
</reference>
<dbReference type="RefSeq" id="WP_013817308.1">
    <property type="nucleotide sequence ID" value="NC_015572.1"/>
</dbReference>